<dbReference type="PROSITE" id="PS00903">
    <property type="entry name" value="CYT_DCMP_DEAMINASES_1"/>
    <property type="match status" value="1"/>
</dbReference>
<dbReference type="GO" id="GO:0005737">
    <property type="term" value="C:cytoplasm"/>
    <property type="evidence" value="ECO:0007669"/>
    <property type="project" value="TreeGrafter"/>
</dbReference>
<feature type="region of interest" description="Disordered" evidence="5">
    <location>
        <begin position="1"/>
        <end position="23"/>
    </location>
</feature>
<dbReference type="AlphaFoldDB" id="A0A7C0XA21"/>
<evidence type="ECO:0000256" key="3">
    <source>
        <dbReference type="ARBA" id="ARBA00022801"/>
    </source>
</evidence>
<dbReference type="PANTHER" id="PTHR11086:SF18">
    <property type="entry name" value="DEOXYCYTIDYLATE DEAMINASE"/>
    <property type="match status" value="1"/>
</dbReference>
<keyword evidence="3" id="KW-0378">Hydrolase</keyword>
<dbReference type="InterPro" id="IPR016192">
    <property type="entry name" value="APOBEC/CMP_deaminase_Zn-bd"/>
</dbReference>
<feature type="domain" description="CMP/dCMP-type deaminase" evidence="6">
    <location>
        <begin position="43"/>
        <end position="243"/>
    </location>
</feature>
<evidence type="ECO:0000256" key="4">
    <source>
        <dbReference type="ARBA" id="ARBA00022833"/>
    </source>
</evidence>
<dbReference type="GO" id="GO:0004132">
    <property type="term" value="F:dCMP deaminase activity"/>
    <property type="evidence" value="ECO:0007669"/>
    <property type="project" value="TreeGrafter"/>
</dbReference>
<gene>
    <name evidence="7" type="ORF">ENG67_00050</name>
</gene>
<name>A0A7C0XA21_UNCW3</name>
<dbReference type="EMBL" id="DRBW01000003">
    <property type="protein sequence ID" value="HDM89584.1"/>
    <property type="molecule type" value="Genomic_DNA"/>
</dbReference>
<dbReference type="Pfam" id="PF00383">
    <property type="entry name" value="dCMP_cyt_deam_1"/>
    <property type="match status" value="1"/>
</dbReference>
<evidence type="ECO:0000313" key="7">
    <source>
        <dbReference type="EMBL" id="HDM89584.1"/>
    </source>
</evidence>
<evidence type="ECO:0000256" key="5">
    <source>
        <dbReference type="SAM" id="MobiDB-lite"/>
    </source>
</evidence>
<dbReference type="InterPro" id="IPR002125">
    <property type="entry name" value="CMP_dCMP_dom"/>
</dbReference>
<dbReference type="GO" id="GO:0008270">
    <property type="term" value="F:zinc ion binding"/>
    <property type="evidence" value="ECO:0007669"/>
    <property type="project" value="InterPro"/>
</dbReference>
<accession>A0A7C0XA21</accession>
<dbReference type="PROSITE" id="PS51747">
    <property type="entry name" value="CYT_DCMP_DEAMINASES_2"/>
    <property type="match status" value="1"/>
</dbReference>
<dbReference type="InterPro" id="IPR015517">
    <property type="entry name" value="dCMP_deaminase-rel"/>
</dbReference>
<dbReference type="Gene3D" id="3.40.140.10">
    <property type="entry name" value="Cytidine Deaminase, domain 2"/>
    <property type="match status" value="1"/>
</dbReference>
<keyword evidence="4" id="KW-0862">Zinc</keyword>
<reference evidence="7" key="1">
    <citation type="journal article" date="2020" name="mSystems">
        <title>Genome- and Community-Level Interaction Insights into Carbon Utilization and Element Cycling Functions of Hydrothermarchaeota in Hydrothermal Sediment.</title>
        <authorList>
            <person name="Zhou Z."/>
            <person name="Liu Y."/>
            <person name="Xu W."/>
            <person name="Pan J."/>
            <person name="Luo Z.H."/>
            <person name="Li M."/>
        </authorList>
    </citation>
    <scope>NUCLEOTIDE SEQUENCE [LARGE SCALE GENOMIC DNA]</scope>
    <source>
        <strain evidence="7">HyVt-237</strain>
    </source>
</reference>
<comment type="similarity">
    <text evidence="1">Belongs to the cytidine and deoxycytidylate deaminase family.</text>
</comment>
<sequence>MRPLRPQNIPKNTAGPARTGSYAEGNGFPREVIKGKWRSGKLIDDRVFLEILETIKKQSTCSFYKTGALIVKDNRIVSIGYNGTPSGFPQCNELNEFLEWVLKNRDDREKVESLLDCVLENNCSDDFLAEKFVLFEKYPLTEYRPLRERIKETALKMLEELEEGKEVDLYRYNFIHSRYEIHAEQNAIAYSVKAGTNINGSTIYSALLPCMECAKLIVASGIKRVVYTEDYTDKRFNESSVDFLRMNGVDVVKLNLEKL</sequence>
<evidence type="ECO:0000256" key="2">
    <source>
        <dbReference type="ARBA" id="ARBA00022723"/>
    </source>
</evidence>
<dbReference type="PANTHER" id="PTHR11086">
    <property type="entry name" value="DEOXYCYTIDYLATE DEAMINASE-RELATED"/>
    <property type="match status" value="1"/>
</dbReference>
<proteinExistence type="inferred from homology"/>
<evidence type="ECO:0000256" key="1">
    <source>
        <dbReference type="ARBA" id="ARBA00006576"/>
    </source>
</evidence>
<dbReference type="SUPFAM" id="SSF53927">
    <property type="entry name" value="Cytidine deaminase-like"/>
    <property type="match status" value="1"/>
</dbReference>
<dbReference type="Proteomes" id="UP000885931">
    <property type="component" value="Unassembled WGS sequence"/>
</dbReference>
<protein>
    <recommendedName>
        <fullName evidence="6">CMP/dCMP-type deaminase domain-containing protein</fullName>
    </recommendedName>
</protein>
<evidence type="ECO:0000259" key="6">
    <source>
        <dbReference type="PROSITE" id="PS51747"/>
    </source>
</evidence>
<organism evidence="7">
    <name type="scientific">candidate division WOR-3 bacterium</name>
    <dbReference type="NCBI Taxonomy" id="2052148"/>
    <lineage>
        <taxon>Bacteria</taxon>
        <taxon>Bacteria division WOR-3</taxon>
    </lineage>
</organism>
<keyword evidence="2" id="KW-0479">Metal-binding</keyword>
<comment type="caution">
    <text evidence="7">The sequence shown here is derived from an EMBL/GenBank/DDBJ whole genome shotgun (WGS) entry which is preliminary data.</text>
</comment>
<dbReference type="InterPro" id="IPR016193">
    <property type="entry name" value="Cytidine_deaminase-like"/>
</dbReference>